<proteinExistence type="predicted"/>
<evidence type="ECO:0000256" key="3">
    <source>
        <dbReference type="ARBA" id="ARBA00023163"/>
    </source>
</evidence>
<reference evidence="5 6" key="1">
    <citation type="submission" date="2016-07" db="EMBL/GenBank/DDBJ databases">
        <title>Draft genome sequence of Prauserella sp. YIM 121212, isolated from alkaline soil.</title>
        <authorList>
            <person name="Ruckert C."/>
            <person name="Albersmeier A."/>
            <person name="Jiang C.-L."/>
            <person name="Jiang Y."/>
            <person name="Kalinowski J."/>
            <person name="Schneider O."/>
            <person name="Winkler A."/>
            <person name="Zotchev S.B."/>
        </authorList>
    </citation>
    <scope>NUCLEOTIDE SEQUENCE [LARGE SCALE GENOMIC DNA]</scope>
    <source>
        <strain evidence="5 6">YIM 121212</strain>
    </source>
</reference>
<dbReference type="PANTHER" id="PTHR33204">
    <property type="entry name" value="TRANSCRIPTIONAL REGULATOR, MARR FAMILY"/>
    <property type="match status" value="1"/>
</dbReference>
<evidence type="ECO:0000256" key="1">
    <source>
        <dbReference type="ARBA" id="ARBA00023015"/>
    </source>
</evidence>
<sequence length="121" mass="13881">MADWDMPYRQQVRDTLAVLNGDWTVAVLAALAPGERRFGELRAEVNEVEERIGWASHTRPLSEKVLTTTLQRLHDEGLVERRAEGDRFGAVWYRLTPAGRSLLRALRSLVDWAREYRAPPP</sequence>
<evidence type="ECO:0000313" key="6">
    <source>
        <dbReference type="Proteomes" id="UP000247892"/>
    </source>
</evidence>
<dbReference type="Gene3D" id="1.10.10.10">
    <property type="entry name" value="Winged helix-like DNA-binding domain superfamily/Winged helix DNA-binding domain"/>
    <property type="match status" value="1"/>
</dbReference>
<accession>A0A318LCN9</accession>
<gene>
    <name evidence="5" type="ORF">BA062_36905</name>
</gene>
<feature type="domain" description="HTH hxlR-type" evidence="4">
    <location>
        <begin position="6"/>
        <end position="121"/>
    </location>
</feature>
<evidence type="ECO:0000259" key="4">
    <source>
        <dbReference type="PROSITE" id="PS51118"/>
    </source>
</evidence>
<dbReference type="GO" id="GO:0003677">
    <property type="term" value="F:DNA binding"/>
    <property type="evidence" value="ECO:0007669"/>
    <property type="project" value="UniProtKB-KW"/>
</dbReference>
<protein>
    <recommendedName>
        <fullName evidence="4">HTH hxlR-type domain-containing protein</fullName>
    </recommendedName>
</protein>
<dbReference type="PANTHER" id="PTHR33204:SF18">
    <property type="entry name" value="TRANSCRIPTIONAL REGULATORY PROTEIN"/>
    <property type="match status" value="1"/>
</dbReference>
<comment type="caution">
    <text evidence="5">The sequence shown here is derived from an EMBL/GenBank/DDBJ whole genome shotgun (WGS) entry which is preliminary data.</text>
</comment>
<evidence type="ECO:0000313" key="5">
    <source>
        <dbReference type="EMBL" id="PXY17733.1"/>
    </source>
</evidence>
<name>A0A318LCN9_9PSEU</name>
<keyword evidence="2" id="KW-0238">DNA-binding</keyword>
<dbReference type="OrthoDB" id="3683390at2"/>
<dbReference type="EMBL" id="MASU01000024">
    <property type="protein sequence ID" value="PXY17733.1"/>
    <property type="molecule type" value="Genomic_DNA"/>
</dbReference>
<keyword evidence="6" id="KW-1185">Reference proteome</keyword>
<dbReference type="RefSeq" id="WP_137096686.1">
    <property type="nucleotide sequence ID" value="NZ_JBHVKT010000022.1"/>
</dbReference>
<keyword evidence="1" id="KW-0805">Transcription regulation</keyword>
<dbReference type="AlphaFoldDB" id="A0A318LCN9"/>
<dbReference type="SUPFAM" id="SSF46785">
    <property type="entry name" value="Winged helix' DNA-binding domain"/>
    <property type="match status" value="1"/>
</dbReference>
<keyword evidence="3" id="KW-0804">Transcription</keyword>
<dbReference type="Proteomes" id="UP000247892">
    <property type="component" value="Unassembled WGS sequence"/>
</dbReference>
<dbReference type="Pfam" id="PF01638">
    <property type="entry name" value="HxlR"/>
    <property type="match status" value="1"/>
</dbReference>
<dbReference type="InterPro" id="IPR002577">
    <property type="entry name" value="HTH_HxlR"/>
</dbReference>
<dbReference type="InterPro" id="IPR036390">
    <property type="entry name" value="WH_DNA-bd_sf"/>
</dbReference>
<dbReference type="InterPro" id="IPR036388">
    <property type="entry name" value="WH-like_DNA-bd_sf"/>
</dbReference>
<evidence type="ECO:0000256" key="2">
    <source>
        <dbReference type="ARBA" id="ARBA00023125"/>
    </source>
</evidence>
<dbReference type="PROSITE" id="PS51118">
    <property type="entry name" value="HTH_HXLR"/>
    <property type="match status" value="1"/>
</dbReference>
<organism evidence="5 6">
    <name type="scientific">Prauserella flavalba</name>
    <dbReference type="NCBI Taxonomy" id="1477506"/>
    <lineage>
        <taxon>Bacteria</taxon>
        <taxon>Bacillati</taxon>
        <taxon>Actinomycetota</taxon>
        <taxon>Actinomycetes</taxon>
        <taxon>Pseudonocardiales</taxon>
        <taxon>Pseudonocardiaceae</taxon>
        <taxon>Prauserella</taxon>
    </lineage>
</organism>